<dbReference type="AlphaFoldDB" id="A0A914DIE9"/>
<dbReference type="Proteomes" id="UP000887540">
    <property type="component" value="Unplaced"/>
</dbReference>
<dbReference type="GO" id="GO:0035023">
    <property type="term" value="P:regulation of Rho protein signal transduction"/>
    <property type="evidence" value="ECO:0007669"/>
    <property type="project" value="TreeGrafter"/>
</dbReference>
<dbReference type="SUPFAM" id="SSF50729">
    <property type="entry name" value="PH domain-like"/>
    <property type="match status" value="1"/>
</dbReference>
<feature type="domain" description="PTB" evidence="1">
    <location>
        <begin position="1"/>
        <end position="99"/>
    </location>
</feature>
<protein>
    <submittedName>
        <fullName evidence="3">PTB domain-containing protein</fullName>
    </submittedName>
</protein>
<dbReference type="GO" id="GO:0005886">
    <property type="term" value="C:plasma membrane"/>
    <property type="evidence" value="ECO:0007669"/>
    <property type="project" value="TreeGrafter"/>
</dbReference>
<keyword evidence="2" id="KW-1185">Reference proteome</keyword>
<reference evidence="3" key="1">
    <citation type="submission" date="2022-11" db="UniProtKB">
        <authorList>
            <consortium name="WormBaseParasite"/>
        </authorList>
    </citation>
    <scope>IDENTIFICATION</scope>
</reference>
<dbReference type="WBParaSite" id="ACRNAN_scaffold2551.g6860.t1">
    <property type="protein sequence ID" value="ACRNAN_scaffold2551.g6860.t1"/>
    <property type="gene ID" value="ACRNAN_scaffold2551.g6860"/>
</dbReference>
<dbReference type="InterPro" id="IPR039801">
    <property type="entry name" value="EPS8-like"/>
</dbReference>
<evidence type="ECO:0000313" key="3">
    <source>
        <dbReference type="WBParaSite" id="ACRNAN_scaffold2551.g6860.t1"/>
    </source>
</evidence>
<dbReference type="PANTHER" id="PTHR12287">
    <property type="entry name" value="EPIDERMAL GROWTH FACTOR RECEPTOR KINASE SUBSTRATE EPS8-RELATED PROTEIN"/>
    <property type="match status" value="1"/>
</dbReference>
<dbReference type="Gene3D" id="2.30.29.30">
    <property type="entry name" value="Pleckstrin-homology domain (PH domain)/Phosphotyrosine-binding domain (PTB)"/>
    <property type="match status" value="1"/>
</dbReference>
<dbReference type="GO" id="GO:0007266">
    <property type="term" value="P:Rho protein signal transduction"/>
    <property type="evidence" value="ECO:0007669"/>
    <property type="project" value="TreeGrafter"/>
</dbReference>
<dbReference type="InterPro" id="IPR011993">
    <property type="entry name" value="PH-like_dom_sf"/>
</dbReference>
<accession>A0A914DIE9</accession>
<dbReference type="InterPro" id="IPR013625">
    <property type="entry name" value="PTB"/>
</dbReference>
<proteinExistence type="predicted"/>
<dbReference type="GO" id="GO:0003779">
    <property type="term" value="F:actin binding"/>
    <property type="evidence" value="ECO:0007669"/>
    <property type="project" value="TreeGrafter"/>
</dbReference>
<organism evidence="2 3">
    <name type="scientific">Acrobeloides nanus</name>
    <dbReference type="NCBI Taxonomy" id="290746"/>
    <lineage>
        <taxon>Eukaryota</taxon>
        <taxon>Metazoa</taxon>
        <taxon>Ecdysozoa</taxon>
        <taxon>Nematoda</taxon>
        <taxon>Chromadorea</taxon>
        <taxon>Rhabditida</taxon>
        <taxon>Tylenchina</taxon>
        <taxon>Cephalobomorpha</taxon>
        <taxon>Cephaloboidea</taxon>
        <taxon>Cephalobidae</taxon>
        <taxon>Acrobeloides</taxon>
    </lineage>
</organism>
<evidence type="ECO:0000313" key="2">
    <source>
        <dbReference type="Proteomes" id="UP000887540"/>
    </source>
</evidence>
<sequence length="101" mass="11530">MEKDSAIWAQPMILKLKGDKISVEDENGEIVEQFSMKLVVEPTAHQSTNPQDMYNNILLFIVKEDTRNGRRPMNPTEMHIFQCVRVSAQDVVGDIQALIML</sequence>
<evidence type="ECO:0000259" key="1">
    <source>
        <dbReference type="Pfam" id="PF08416"/>
    </source>
</evidence>
<dbReference type="PANTHER" id="PTHR12287:SF23">
    <property type="entry name" value="AROUSER, ISOFORM A-RELATED"/>
    <property type="match status" value="1"/>
</dbReference>
<name>A0A914DIE9_9BILA</name>
<dbReference type="Pfam" id="PF08416">
    <property type="entry name" value="PTB"/>
    <property type="match status" value="1"/>
</dbReference>